<gene>
    <name evidence="2" type="ORF">SARC_10830</name>
</gene>
<evidence type="ECO:0000313" key="3">
    <source>
        <dbReference type="Proteomes" id="UP000054560"/>
    </source>
</evidence>
<feature type="compositionally biased region" description="Basic and acidic residues" evidence="1">
    <location>
        <begin position="1"/>
        <end position="12"/>
    </location>
</feature>
<name>A0A0L0FIT4_9EUKA</name>
<organism evidence="2 3">
    <name type="scientific">Sphaeroforma arctica JP610</name>
    <dbReference type="NCBI Taxonomy" id="667725"/>
    <lineage>
        <taxon>Eukaryota</taxon>
        <taxon>Ichthyosporea</taxon>
        <taxon>Ichthyophonida</taxon>
        <taxon>Sphaeroforma</taxon>
    </lineage>
</organism>
<proteinExistence type="predicted"/>
<protein>
    <submittedName>
        <fullName evidence="2">Uncharacterized protein</fullName>
    </submittedName>
</protein>
<dbReference type="Proteomes" id="UP000054560">
    <property type="component" value="Unassembled WGS sequence"/>
</dbReference>
<reference evidence="2 3" key="1">
    <citation type="submission" date="2011-02" db="EMBL/GenBank/DDBJ databases">
        <title>The Genome Sequence of Sphaeroforma arctica JP610.</title>
        <authorList>
            <consortium name="The Broad Institute Genome Sequencing Platform"/>
            <person name="Russ C."/>
            <person name="Cuomo C."/>
            <person name="Young S.K."/>
            <person name="Zeng Q."/>
            <person name="Gargeya S."/>
            <person name="Alvarado L."/>
            <person name="Berlin A."/>
            <person name="Chapman S.B."/>
            <person name="Chen Z."/>
            <person name="Freedman E."/>
            <person name="Gellesch M."/>
            <person name="Goldberg J."/>
            <person name="Griggs A."/>
            <person name="Gujja S."/>
            <person name="Heilman E."/>
            <person name="Heiman D."/>
            <person name="Howarth C."/>
            <person name="Mehta T."/>
            <person name="Neiman D."/>
            <person name="Pearson M."/>
            <person name="Roberts A."/>
            <person name="Saif S."/>
            <person name="Shea T."/>
            <person name="Shenoy N."/>
            <person name="Sisk P."/>
            <person name="Stolte C."/>
            <person name="Sykes S."/>
            <person name="White J."/>
            <person name="Yandava C."/>
            <person name="Burger G."/>
            <person name="Gray M.W."/>
            <person name="Holland P.W.H."/>
            <person name="King N."/>
            <person name="Lang F.B.F."/>
            <person name="Roger A.J."/>
            <person name="Ruiz-Trillo I."/>
            <person name="Haas B."/>
            <person name="Nusbaum C."/>
            <person name="Birren B."/>
        </authorList>
    </citation>
    <scope>NUCLEOTIDE SEQUENCE [LARGE SCALE GENOMIC DNA]</scope>
    <source>
        <strain evidence="2 3">JP610</strain>
    </source>
</reference>
<feature type="region of interest" description="Disordered" evidence="1">
    <location>
        <begin position="1"/>
        <end position="24"/>
    </location>
</feature>
<sequence length="146" mass="16983">MDAKKMMQKVEADGPGPEQRVQEVEGDDKNFNNLNLHDMQNQMITSDADITHLKRMIEDMEMKIDQHHNEFKNNHRKLRQDIMGKFNRLPLPVQAHTKFQHNNNAARNARPANAQNEAGSNMQHNDMHEPHDSHEACLNDGIRTLW</sequence>
<dbReference type="EMBL" id="KQ243003">
    <property type="protein sequence ID" value="KNC76684.1"/>
    <property type="molecule type" value="Genomic_DNA"/>
</dbReference>
<dbReference type="GeneID" id="25911334"/>
<evidence type="ECO:0000256" key="1">
    <source>
        <dbReference type="SAM" id="MobiDB-lite"/>
    </source>
</evidence>
<dbReference type="AlphaFoldDB" id="A0A0L0FIT4"/>
<dbReference type="RefSeq" id="XP_014150586.1">
    <property type="nucleotide sequence ID" value="XM_014295111.1"/>
</dbReference>
<keyword evidence="3" id="KW-1185">Reference proteome</keyword>
<evidence type="ECO:0000313" key="2">
    <source>
        <dbReference type="EMBL" id="KNC76684.1"/>
    </source>
</evidence>
<accession>A0A0L0FIT4</accession>